<comment type="caution">
    <text evidence="2">The sequence shown here is derived from an EMBL/GenBank/DDBJ whole genome shotgun (WGS) entry which is preliminary data.</text>
</comment>
<reference evidence="2 3" key="1">
    <citation type="submission" date="2023-01" db="EMBL/GenBank/DDBJ databases">
        <title>Analysis of 21 Apiospora genomes using comparative genomics revels a genus with tremendous synthesis potential of carbohydrate active enzymes and secondary metabolites.</title>
        <authorList>
            <person name="Sorensen T."/>
        </authorList>
    </citation>
    <scope>NUCLEOTIDE SEQUENCE [LARGE SCALE GENOMIC DNA]</scope>
    <source>
        <strain evidence="2 3">CBS 114990</strain>
    </source>
</reference>
<keyword evidence="3" id="KW-1185">Reference proteome</keyword>
<dbReference type="EMBL" id="JAQQWN010000004">
    <property type="protein sequence ID" value="KAK8090235.1"/>
    <property type="molecule type" value="Genomic_DNA"/>
</dbReference>
<feature type="compositionally biased region" description="Polar residues" evidence="1">
    <location>
        <begin position="1"/>
        <end position="11"/>
    </location>
</feature>
<organism evidence="2 3">
    <name type="scientific">Apiospora hydei</name>
    <dbReference type="NCBI Taxonomy" id="1337664"/>
    <lineage>
        <taxon>Eukaryota</taxon>
        <taxon>Fungi</taxon>
        <taxon>Dikarya</taxon>
        <taxon>Ascomycota</taxon>
        <taxon>Pezizomycotina</taxon>
        <taxon>Sordariomycetes</taxon>
        <taxon>Xylariomycetidae</taxon>
        <taxon>Amphisphaeriales</taxon>
        <taxon>Apiosporaceae</taxon>
        <taxon>Apiospora</taxon>
    </lineage>
</organism>
<dbReference type="Proteomes" id="UP001433268">
    <property type="component" value="Unassembled WGS sequence"/>
</dbReference>
<dbReference type="GeneID" id="92042571"/>
<feature type="region of interest" description="Disordered" evidence="1">
    <location>
        <begin position="1"/>
        <end position="23"/>
    </location>
</feature>
<dbReference type="RefSeq" id="XP_066673129.1">
    <property type="nucleotide sequence ID" value="XM_066809511.1"/>
</dbReference>
<evidence type="ECO:0000313" key="2">
    <source>
        <dbReference type="EMBL" id="KAK8090235.1"/>
    </source>
</evidence>
<sequence length="95" mass="10581">MIPRSHNIQAGTSRRRRARERTSAEHLVQIAAPSHGTIVVQGPAQGEDWAGDFSAYCQTGSPTEPAPRHDDGFLSCVYNIRIRAWTKQDDKKQGH</sequence>
<gene>
    <name evidence="2" type="ORF">PG997_005196</name>
</gene>
<evidence type="ECO:0000313" key="3">
    <source>
        <dbReference type="Proteomes" id="UP001433268"/>
    </source>
</evidence>
<proteinExistence type="predicted"/>
<name>A0ABR1X4A9_9PEZI</name>
<evidence type="ECO:0000256" key="1">
    <source>
        <dbReference type="SAM" id="MobiDB-lite"/>
    </source>
</evidence>
<accession>A0ABR1X4A9</accession>
<protein>
    <submittedName>
        <fullName evidence="2">Uncharacterized protein</fullName>
    </submittedName>
</protein>